<organism evidence="3 4">
    <name type="scientific">Pythium insidiosum</name>
    <name type="common">Pythiosis disease agent</name>
    <dbReference type="NCBI Taxonomy" id="114742"/>
    <lineage>
        <taxon>Eukaryota</taxon>
        <taxon>Sar</taxon>
        <taxon>Stramenopiles</taxon>
        <taxon>Oomycota</taxon>
        <taxon>Peronosporomycetes</taxon>
        <taxon>Pythiales</taxon>
        <taxon>Pythiaceae</taxon>
        <taxon>Pythium</taxon>
    </lineage>
</organism>
<dbReference type="Pfam" id="PF07716">
    <property type="entry name" value="bZIP_2"/>
    <property type="match status" value="1"/>
</dbReference>
<dbReference type="PROSITE" id="PS50217">
    <property type="entry name" value="BZIP"/>
    <property type="match status" value="1"/>
</dbReference>
<dbReference type="InterPro" id="IPR046347">
    <property type="entry name" value="bZIP_sf"/>
</dbReference>
<gene>
    <name evidence="3" type="ORF">P43SY_005955</name>
</gene>
<evidence type="ECO:0000256" key="1">
    <source>
        <dbReference type="SAM" id="Coils"/>
    </source>
</evidence>
<dbReference type="CDD" id="cd14686">
    <property type="entry name" value="bZIP"/>
    <property type="match status" value="1"/>
</dbReference>
<dbReference type="InterPro" id="IPR004827">
    <property type="entry name" value="bZIP"/>
</dbReference>
<keyword evidence="4" id="KW-1185">Reference proteome</keyword>
<evidence type="ECO:0000313" key="3">
    <source>
        <dbReference type="EMBL" id="KAJ0397864.1"/>
    </source>
</evidence>
<dbReference type="AlphaFoldDB" id="A0AAD5M0E7"/>
<feature type="coiled-coil region" evidence="1">
    <location>
        <begin position="81"/>
        <end position="115"/>
    </location>
</feature>
<dbReference type="Proteomes" id="UP001209570">
    <property type="component" value="Unassembled WGS sequence"/>
</dbReference>
<accession>A0AAD5M0E7</accession>
<proteinExistence type="predicted"/>
<keyword evidence="1" id="KW-0175">Coiled coil</keyword>
<dbReference type="GO" id="GO:0003700">
    <property type="term" value="F:DNA-binding transcription factor activity"/>
    <property type="evidence" value="ECO:0007669"/>
    <property type="project" value="InterPro"/>
</dbReference>
<dbReference type="SUPFAM" id="SSF57959">
    <property type="entry name" value="Leucine zipper domain"/>
    <property type="match status" value="1"/>
</dbReference>
<feature type="domain" description="BZIP" evidence="2">
    <location>
        <begin position="73"/>
        <end position="114"/>
    </location>
</feature>
<dbReference type="PROSITE" id="PS00036">
    <property type="entry name" value="BZIP_BASIC"/>
    <property type="match status" value="1"/>
</dbReference>
<dbReference type="Gene3D" id="3.30.160.60">
    <property type="entry name" value="Classic Zinc Finger"/>
    <property type="match status" value="1"/>
</dbReference>
<comment type="caution">
    <text evidence="3">The sequence shown here is derived from an EMBL/GenBank/DDBJ whole genome shotgun (WGS) entry which is preliminary data.</text>
</comment>
<dbReference type="EMBL" id="JAKCXM010000235">
    <property type="protein sequence ID" value="KAJ0397864.1"/>
    <property type="molecule type" value="Genomic_DNA"/>
</dbReference>
<name>A0AAD5M0E7_PYTIN</name>
<reference evidence="3" key="1">
    <citation type="submission" date="2021-12" db="EMBL/GenBank/DDBJ databases">
        <title>Prjna785345.</title>
        <authorList>
            <person name="Rujirawat T."/>
            <person name="Krajaejun T."/>
        </authorList>
    </citation>
    <scope>NUCLEOTIDE SEQUENCE</scope>
    <source>
        <strain evidence="3">Pi057C3</strain>
    </source>
</reference>
<sequence length="174" mass="19388">MNSIATMDAFPMNPFQEPLALKQEQSAFSDCTSAVVDMSPLQPSDCHAQAPRRRRKREAIEIPDELAASCDPREVKKLKNRIAAARLRERSQQKIRDLEAEVAALRERNAYLESLAQSAVKYASPSVPCSPAVQCESPVTIDEGAAMTHDMIFGEFEGDLLHQLLWQSEELSCL</sequence>
<evidence type="ECO:0000313" key="4">
    <source>
        <dbReference type="Proteomes" id="UP001209570"/>
    </source>
</evidence>
<protein>
    <recommendedName>
        <fullName evidence="2">BZIP domain-containing protein</fullName>
    </recommendedName>
</protein>
<evidence type="ECO:0000259" key="2">
    <source>
        <dbReference type="PROSITE" id="PS50217"/>
    </source>
</evidence>
<dbReference type="SMART" id="SM00338">
    <property type="entry name" value="BRLZ"/>
    <property type="match status" value="1"/>
</dbReference>